<dbReference type="RefSeq" id="WP_092553606.1">
    <property type="nucleotide sequence ID" value="NZ_CAWRBG010000073.1"/>
</dbReference>
<dbReference type="AlphaFoldDB" id="A0A1I7JZX8"/>
<dbReference type="Gene3D" id="1.20.120.1870">
    <property type="entry name" value="Fic/DOC protein, Fido domain"/>
    <property type="match status" value="1"/>
</dbReference>
<dbReference type="InterPro" id="IPR036597">
    <property type="entry name" value="Fido-like_dom_sf"/>
</dbReference>
<keyword evidence="3" id="KW-1185">Reference proteome</keyword>
<dbReference type="PROSITE" id="PS51459">
    <property type="entry name" value="FIDO"/>
    <property type="match status" value="1"/>
</dbReference>
<dbReference type="Pfam" id="PF02661">
    <property type="entry name" value="Fic"/>
    <property type="match status" value="1"/>
</dbReference>
<reference evidence="3" key="1">
    <citation type="submission" date="2016-10" db="EMBL/GenBank/DDBJ databases">
        <authorList>
            <person name="Varghese N."/>
            <person name="Submissions S."/>
        </authorList>
    </citation>
    <scope>NUCLEOTIDE SEQUENCE [LARGE SCALE GENOMIC DNA]</scope>
    <source>
        <strain evidence="3">DSM 18168</strain>
    </source>
</reference>
<dbReference type="PANTHER" id="PTHR39426">
    <property type="entry name" value="HOMOLOGY TO DEATH-ON-CURING PROTEIN OF PHAGE P1"/>
    <property type="match status" value="1"/>
</dbReference>
<proteinExistence type="predicted"/>
<dbReference type="InterPro" id="IPR053737">
    <property type="entry name" value="Type_II_TA_Toxin"/>
</dbReference>
<dbReference type="PANTHER" id="PTHR39426:SF1">
    <property type="entry name" value="HOMOLOGY TO DEATH-ON-CURING PROTEIN OF PHAGE P1"/>
    <property type="match status" value="1"/>
</dbReference>
<evidence type="ECO:0000259" key="1">
    <source>
        <dbReference type="PROSITE" id="PS51459"/>
    </source>
</evidence>
<feature type="domain" description="Fido" evidence="1">
    <location>
        <begin position="4"/>
        <end position="121"/>
    </location>
</feature>
<dbReference type="EMBL" id="FPBJ01000043">
    <property type="protein sequence ID" value="SFU90743.1"/>
    <property type="molecule type" value="Genomic_DNA"/>
</dbReference>
<dbReference type="OrthoDB" id="9802752at2"/>
<accession>A0A1I7JZX8</accession>
<dbReference type="STRING" id="351659.SAMN05421784_14310"/>
<evidence type="ECO:0000313" key="3">
    <source>
        <dbReference type="Proteomes" id="UP000242496"/>
    </source>
</evidence>
<sequence>MIWVSAQEVIAFHDRILQQLPGVAGMSDPGRAEALIYRVQNRAHYEGVTDVFELAATYWVAIARGHIFNDGNKRTAFFVTMTFLYRNGIKIRDNDNTLENLTVEAATGEKTVNQLAQHLREPVDNSIEKPPRIGVRGG</sequence>
<dbReference type="InterPro" id="IPR006440">
    <property type="entry name" value="Doc"/>
</dbReference>
<gene>
    <name evidence="2" type="ORF">SAMN05421784_14310</name>
</gene>
<dbReference type="NCBIfam" id="TIGR01550">
    <property type="entry name" value="DOC_P1"/>
    <property type="match status" value="1"/>
</dbReference>
<name>A0A1I7JZX8_9GAMM</name>
<evidence type="ECO:0000313" key="2">
    <source>
        <dbReference type="EMBL" id="SFU90743.1"/>
    </source>
</evidence>
<dbReference type="InterPro" id="IPR003812">
    <property type="entry name" value="Fido"/>
</dbReference>
<dbReference type="SUPFAM" id="SSF140931">
    <property type="entry name" value="Fic-like"/>
    <property type="match status" value="1"/>
</dbReference>
<protein>
    <submittedName>
        <fullName evidence="2">Death on curing protein</fullName>
    </submittedName>
</protein>
<dbReference type="GO" id="GO:0016301">
    <property type="term" value="F:kinase activity"/>
    <property type="evidence" value="ECO:0007669"/>
    <property type="project" value="InterPro"/>
</dbReference>
<organism evidence="2 3">
    <name type="scientific">Xenorhabdus koppenhoeferi</name>
    <dbReference type="NCBI Taxonomy" id="351659"/>
    <lineage>
        <taxon>Bacteria</taxon>
        <taxon>Pseudomonadati</taxon>
        <taxon>Pseudomonadota</taxon>
        <taxon>Gammaproteobacteria</taxon>
        <taxon>Enterobacterales</taxon>
        <taxon>Morganellaceae</taxon>
        <taxon>Xenorhabdus</taxon>
    </lineage>
</organism>
<dbReference type="Proteomes" id="UP000242496">
    <property type="component" value="Unassembled WGS sequence"/>
</dbReference>
<dbReference type="PIRSF" id="PIRSF018297">
    <property type="entry name" value="Doc"/>
    <property type="match status" value="1"/>
</dbReference>